<evidence type="ECO:0008006" key="5">
    <source>
        <dbReference type="Google" id="ProtNLM"/>
    </source>
</evidence>
<feature type="transmembrane region" description="Helical" evidence="1">
    <location>
        <begin position="327"/>
        <end position="348"/>
    </location>
</feature>
<dbReference type="CDD" id="cd08547">
    <property type="entry name" value="Type_II_cohesin"/>
    <property type="match status" value="1"/>
</dbReference>
<dbReference type="Proteomes" id="UP000177395">
    <property type="component" value="Unassembled WGS sequence"/>
</dbReference>
<name>A0A1F6FJL7_9BACT</name>
<dbReference type="InterPro" id="IPR008965">
    <property type="entry name" value="CBM2/CBM3_carb-bd_dom_sf"/>
</dbReference>
<dbReference type="EMBL" id="MFMS01000002">
    <property type="protein sequence ID" value="OGG86052.1"/>
    <property type="molecule type" value="Genomic_DNA"/>
</dbReference>
<protein>
    <recommendedName>
        <fullName evidence="5">Cohesin domain-containing protein</fullName>
    </recommendedName>
</protein>
<organism evidence="3 4">
    <name type="scientific">Candidatus Kaiserbacteria bacterium RIFOXYB1_FULL_46_14</name>
    <dbReference type="NCBI Taxonomy" id="1798531"/>
    <lineage>
        <taxon>Bacteria</taxon>
        <taxon>Candidatus Kaiseribacteriota</taxon>
    </lineage>
</organism>
<dbReference type="AlphaFoldDB" id="A0A1F6FJL7"/>
<evidence type="ECO:0000256" key="1">
    <source>
        <dbReference type="SAM" id="Phobius"/>
    </source>
</evidence>
<dbReference type="SUPFAM" id="SSF49384">
    <property type="entry name" value="Carbohydrate-binding domain"/>
    <property type="match status" value="1"/>
</dbReference>
<keyword evidence="2" id="KW-0732">Signal</keyword>
<feature type="transmembrane region" description="Helical" evidence="1">
    <location>
        <begin position="360"/>
        <end position="386"/>
    </location>
</feature>
<reference evidence="3 4" key="1">
    <citation type="journal article" date="2016" name="Nat. Commun.">
        <title>Thousands of microbial genomes shed light on interconnected biogeochemical processes in an aquifer system.</title>
        <authorList>
            <person name="Anantharaman K."/>
            <person name="Brown C.T."/>
            <person name="Hug L.A."/>
            <person name="Sharon I."/>
            <person name="Castelle C.J."/>
            <person name="Probst A.J."/>
            <person name="Thomas B.C."/>
            <person name="Singh A."/>
            <person name="Wilkins M.J."/>
            <person name="Karaoz U."/>
            <person name="Brodie E.L."/>
            <person name="Williams K.H."/>
            <person name="Hubbard S.S."/>
            <person name="Banfield J.F."/>
        </authorList>
    </citation>
    <scope>NUCLEOTIDE SEQUENCE [LARGE SCALE GENOMIC DNA]</scope>
</reference>
<feature type="chain" id="PRO_5009524383" description="Cohesin domain-containing protein" evidence="2">
    <location>
        <begin position="28"/>
        <end position="516"/>
    </location>
</feature>
<feature type="signal peptide" evidence="2">
    <location>
        <begin position="1"/>
        <end position="27"/>
    </location>
</feature>
<dbReference type="Gene3D" id="2.60.40.680">
    <property type="match status" value="1"/>
</dbReference>
<evidence type="ECO:0000313" key="3">
    <source>
        <dbReference type="EMBL" id="OGG86052.1"/>
    </source>
</evidence>
<dbReference type="GO" id="GO:0030246">
    <property type="term" value="F:carbohydrate binding"/>
    <property type="evidence" value="ECO:0007669"/>
    <property type="project" value="InterPro"/>
</dbReference>
<keyword evidence="1" id="KW-0812">Transmembrane</keyword>
<dbReference type="STRING" id="1798531.A2392_01125"/>
<sequence>MRLSILKISFLHTLLFAFLLSPTFVQAATLNFSAPKTATIGTEFSLIVQASSTDRGFNAAEAEISFPEDILEVVSVDTTPGSTIFNFWLTPPTFSNEEGAILFSGGTTNGVLGADVPIITVLMRVIGSGSALITANDASINASDGSGSNILEDIIATRLTVPEATILIPPQPTLSEPTPTITKEIVKVPEAPVISEPEEDTRAEVSAKECEGIFFNCDIRFPQIKSVTVLPQKNAWSNIFVAGTVSEGTTVRLVLRHEGDFYKEVTAIVKPDKTWEAIFTNIFSYGTYSVDARTIDEANRTSQPTRWSDINIYPPYTFYLFGVVFRWYIIVSICFGIFTLISGIFILSKSSPKYKGKKRSLVSYIIVFTVIATILAAVTTASFLLWKKEFSPQLAYWKETDVPCIERIHSYSDEYGSAKLEIFIDNELQTIPAELGVSPQCVATIHTHDDTGNLHFELTERTTTLADFFRVTGVALNREGYTLSITINEEDYTDRINTYDLQDKDHIVVTYNKIPL</sequence>
<proteinExistence type="predicted"/>
<accession>A0A1F6FJL7</accession>
<keyword evidence="1" id="KW-1133">Transmembrane helix</keyword>
<evidence type="ECO:0000256" key="2">
    <source>
        <dbReference type="SAM" id="SignalP"/>
    </source>
</evidence>
<gene>
    <name evidence="3" type="ORF">A2392_01125</name>
</gene>
<evidence type="ECO:0000313" key="4">
    <source>
        <dbReference type="Proteomes" id="UP000177395"/>
    </source>
</evidence>
<keyword evidence="1" id="KW-0472">Membrane</keyword>
<comment type="caution">
    <text evidence="3">The sequence shown here is derived from an EMBL/GenBank/DDBJ whole genome shotgun (WGS) entry which is preliminary data.</text>
</comment>